<evidence type="ECO:0000313" key="3">
    <source>
        <dbReference type="Proteomes" id="UP001240236"/>
    </source>
</evidence>
<reference evidence="2 3" key="1">
    <citation type="submission" date="2023-07" db="EMBL/GenBank/DDBJ databases">
        <title>Sequencing the genomes of 1000 actinobacteria strains.</title>
        <authorList>
            <person name="Klenk H.-P."/>
        </authorList>
    </citation>
    <scope>NUCLEOTIDE SEQUENCE [LARGE SCALE GENOMIC DNA]</scope>
    <source>
        <strain evidence="2 3">DSM 44709</strain>
    </source>
</reference>
<proteinExistence type="predicted"/>
<protein>
    <submittedName>
        <fullName evidence="2">Uncharacterized protein</fullName>
    </submittedName>
</protein>
<organism evidence="2 3">
    <name type="scientific">Catenuloplanes indicus</name>
    <dbReference type="NCBI Taxonomy" id="137267"/>
    <lineage>
        <taxon>Bacteria</taxon>
        <taxon>Bacillati</taxon>
        <taxon>Actinomycetota</taxon>
        <taxon>Actinomycetes</taxon>
        <taxon>Micromonosporales</taxon>
        <taxon>Micromonosporaceae</taxon>
        <taxon>Catenuloplanes</taxon>
    </lineage>
</organism>
<sequence>MHHANHFYGHAHVLARYCGLDDANPPRIAGYLQHGWNIGDGLGEGTRLVAGRPTFAWSEATARRARLAGRPAVVIGAPFAYLLAHAERVLAAERPRLAPPALTVPGPADMRRTGTIWYPFHGWEKQTVRGDHDALIDTIRSVETEPVTVCLYWQDHDDRRVRARYERAGFRVICHGRRGLRWRGTDPQFLDRQLAELRGHRRVASNRLSTAIFHGIAAGCEPAVYGDPMTLTGEDLRYGGHARVRRQWAALHGEQIDPRTAREAARTELGLDHLAGPEELRDLLGWPQDVPTPAQSTPDPRAARVRS</sequence>
<evidence type="ECO:0000256" key="1">
    <source>
        <dbReference type="SAM" id="MobiDB-lite"/>
    </source>
</evidence>
<name>A0AAE3W397_9ACTN</name>
<evidence type="ECO:0000313" key="2">
    <source>
        <dbReference type="EMBL" id="MDQ0368472.1"/>
    </source>
</evidence>
<gene>
    <name evidence="2" type="ORF">J2S42_005141</name>
</gene>
<dbReference type="RefSeq" id="WP_307243046.1">
    <property type="nucleotide sequence ID" value="NZ_JAUSUZ010000001.1"/>
</dbReference>
<dbReference type="Proteomes" id="UP001240236">
    <property type="component" value="Unassembled WGS sequence"/>
</dbReference>
<feature type="region of interest" description="Disordered" evidence="1">
    <location>
        <begin position="283"/>
        <end position="307"/>
    </location>
</feature>
<comment type="caution">
    <text evidence="2">The sequence shown here is derived from an EMBL/GenBank/DDBJ whole genome shotgun (WGS) entry which is preliminary data.</text>
</comment>
<dbReference type="AlphaFoldDB" id="A0AAE3W397"/>
<keyword evidence="3" id="KW-1185">Reference proteome</keyword>
<dbReference type="EMBL" id="JAUSUZ010000001">
    <property type="protein sequence ID" value="MDQ0368472.1"/>
    <property type="molecule type" value="Genomic_DNA"/>
</dbReference>
<accession>A0AAE3W397</accession>